<accession>A0A0H4A1D9</accession>
<sequence>MVCDLLLISCILHNVNNTHQIKVLILKKINGVLMLALLLLDIINILIILISLPQCAINFSKVICYLFVIYRFFIRAYYLDYVKGKTTRLLKD</sequence>
<organism evidence="2">
    <name type="scientific">Vibrio tasmaniensis</name>
    <dbReference type="NCBI Taxonomy" id="212663"/>
    <lineage>
        <taxon>Bacteria</taxon>
        <taxon>Pseudomonadati</taxon>
        <taxon>Pseudomonadota</taxon>
        <taxon>Gammaproteobacteria</taxon>
        <taxon>Vibrionales</taxon>
        <taxon>Vibrionaceae</taxon>
        <taxon>Vibrio</taxon>
    </lineage>
</organism>
<keyword evidence="1" id="KW-1133">Transmembrane helix</keyword>
<keyword evidence="1" id="KW-0812">Transmembrane</keyword>
<name>A0A0H4A1D9_9VIBR</name>
<dbReference type="EMBL" id="KP795676">
    <property type="protein sequence ID" value="AKN40014.1"/>
    <property type="molecule type" value="Genomic_DNA"/>
</dbReference>
<feature type="transmembrane region" description="Helical" evidence="1">
    <location>
        <begin position="58"/>
        <end position="78"/>
    </location>
</feature>
<proteinExistence type="predicted"/>
<feature type="transmembrane region" description="Helical" evidence="1">
    <location>
        <begin position="32"/>
        <end position="52"/>
    </location>
</feature>
<keyword evidence="1" id="KW-0472">Membrane</keyword>
<evidence type="ECO:0000256" key="1">
    <source>
        <dbReference type="SAM" id="Phobius"/>
    </source>
</evidence>
<protein>
    <submittedName>
        <fullName evidence="2">Uncharacterized protein</fullName>
    </submittedName>
</protein>
<reference evidence="2" key="1">
    <citation type="journal article" date="2015" name="MBio">
        <title>Eco-Evolutionary Dynamics of Episomes among Ecologically Cohesive Bacterial Populations.</title>
        <authorList>
            <person name="Xue H."/>
            <person name="Cordero O.X."/>
            <person name="Camas F.M."/>
            <person name="Trimble W."/>
            <person name="Meyer F."/>
            <person name="Guglielmini J."/>
            <person name="Rocha E.P."/>
            <person name="Polz M.F."/>
        </authorList>
    </citation>
    <scope>NUCLEOTIDE SEQUENCE</scope>
    <source>
        <strain evidence="2">FF_268</strain>
    </source>
</reference>
<dbReference type="AlphaFoldDB" id="A0A0H4A1D9"/>
<evidence type="ECO:0000313" key="2">
    <source>
        <dbReference type="EMBL" id="AKN40014.1"/>
    </source>
</evidence>